<protein>
    <submittedName>
        <fullName evidence="1">Uncharacterized protein</fullName>
    </submittedName>
</protein>
<name>A0A481YT03_9VIRU</name>
<dbReference type="EMBL" id="MK500330">
    <property type="protein sequence ID" value="QBK86120.1"/>
    <property type="molecule type" value="Genomic_DNA"/>
</dbReference>
<gene>
    <name evidence="1" type="ORF">LCMAC101_07150</name>
</gene>
<reference evidence="1" key="1">
    <citation type="journal article" date="2019" name="MBio">
        <title>Virus Genomes from Deep Sea Sediments Expand the Ocean Megavirome and Support Independent Origins of Viral Gigantism.</title>
        <authorList>
            <person name="Backstrom D."/>
            <person name="Yutin N."/>
            <person name="Jorgensen S.L."/>
            <person name="Dharamshi J."/>
            <person name="Homa F."/>
            <person name="Zaremba-Niedwiedzka K."/>
            <person name="Spang A."/>
            <person name="Wolf Y.I."/>
            <person name="Koonin E.V."/>
            <person name="Ettema T.J."/>
        </authorList>
    </citation>
    <scope>NUCLEOTIDE SEQUENCE</scope>
</reference>
<organism evidence="1">
    <name type="scientific">Marseillevirus LCMAC101</name>
    <dbReference type="NCBI Taxonomy" id="2506602"/>
    <lineage>
        <taxon>Viruses</taxon>
        <taxon>Varidnaviria</taxon>
        <taxon>Bamfordvirae</taxon>
        <taxon>Nucleocytoviricota</taxon>
        <taxon>Megaviricetes</taxon>
        <taxon>Pimascovirales</taxon>
        <taxon>Pimascovirales incertae sedis</taxon>
        <taxon>Marseilleviridae</taxon>
    </lineage>
</organism>
<evidence type="ECO:0000313" key="1">
    <source>
        <dbReference type="EMBL" id="QBK86120.1"/>
    </source>
</evidence>
<accession>A0A481YT03</accession>
<sequence length="91" mass="10835">MNSRTKSGRRLVLEICEWHKKLAERKYQVFIVVNYLGVTATDDFWIEIDIYESKAICRGRYNKNIKSKKYNSFEELIEILDDFNALKIPTI</sequence>
<proteinExistence type="predicted"/>